<dbReference type="Proteomes" id="UP000324222">
    <property type="component" value="Unassembled WGS sequence"/>
</dbReference>
<evidence type="ECO:0000313" key="1">
    <source>
        <dbReference type="EMBL" id="MPD02222.1"/>
    </source>
</evidence>
<comment type="caution">
    <text evidence="1">The sequence shown here is derived from an EMBL/GenBank/DDBJ whole genome shotgun (WGS) entry which is preliminary data.</text>
</comment>
<evidence type="ECO:0000313" key="2">
    <source>
        <dbReference type="Proteomes" id="UP000324222"/>
    </source>
</evidence>
<keyword evidence="2" id="KW-1185">Reference proteome</keyword>
<organism evidence="1 2">
    <name type="scientific">Portunus trituberculatus</name>
    <name type="common">Swimming crab</name>
    <name type="synonym">Neptunus trituberculatus</name>
    <dbReference type="NCBI Taxonomy" id="210409"/>
    <lineage>
        <taxon>Eukaryota</taxon>
        <taxon>Metazoa</taxon>
        <taxon>Ecdysozoa</taxon>
        <taxon>Arthropoda</taxon>
        <taxon>Crustacea</taxon>
        <taxon>Multicrustacea</taxon>
        <taxon>Malacostraca</taxon>
        <taxon>Eumalacostraca</taxon>
        <taxon>Eucarida</taxon>
        <taxon>Decapoda</taxon>
        <taxon>Pleocyemata</taxon>
        <taxon>Brachyura</taxon>
        <taxon>Eubrachyura</taxon>
        <taxon>Portunoidea</taxon>
        <taxon>Portunidae</taxon>
        <taxon>Portuninae</taxon>
        <taxon>Portunus</taxon>
    </lineage>
</organism>
<accession>A0A5B7JW42</accession>
<dbReference type="EMBL" id="VSRR010130460">
    <property type="protein sequence ID" value="MPD02222.1"/>
    <property type="molecule type" value="Genomic_DNA"/>
</dbReference>
<proteinExistence type="predicted"/>
<protein>
    <submittedName>
        <fullName evidence="1">Uncharacterized protein</fullName>
    </submittedName>
</protein>
<sequence length="96" mass="10251">MYLLKLALFNPVVSSLNPPLPRGDTSLIFLKTPKGREVSVSSAYCVGSSGSEAAVTPLVISWCYYYHGWSTAFPHHLAAGRALATASQADTAHLTL</sequence>
<reference evidence="1 2" key="1">
    <citation type="submission" date="2019-05" db="EMBL/GenBank/DDBJ databases">
        <title>Another draft genome of Portunus trituberculatus and its Hox gene families provides insights of decapod evolution.</title>
        <authorList>
            <person name="Jeong J.-H."/>
            <person name="Song I."/>
            <person name="Kim S."/>
            <person name="Choi T."/>
            <person name="Kim D."/>
            <person name="Ryu S."/>
            <person name="Kim W."/>
        </authorList>
    </citation>
    <scope>NUCLEOTIDE SEQUENCE [LARGE SCALE GENOMIC DNA]</scope>
    <source>
        <tissue evidence="1">Muscle</tissue>
    </source>
</reference>
<gene>
    <name evidence="1" type="ORF">E2C01_097789</name>
</gene>
<name>A0A5B7JW42_PORTR</name>
<dbReference type="AlphaFoldDB" id="A0A5B7JW42"/>